<name>A0ABT0E936_9GAMM</name>
<feature type="region of interest" description="Disordered" evidence="1">
    <location>
        <begin position="63"/>
        <end position="84"/>
    </location>
</feature>
<accession>A0ABT0E936</accession>
<keyword evidence="2" id="KW-0472">Membrane</keyword>
<keyword evidence="2" id="KW-1133">Transmembrane helix</keyword>
<comment type="caution">
    <text evidence="3">The sequence shown here is derived from an EMBL/GenBank/DDBJ whole genome shotgun (WGS) entry which is preliminary data.</text>
</comment>
<evidence type="ECO:0000313" key="3">
    <source>
        <dbReference type="EMBL" id="MCK0538137.1"/>
    </source>
</evidence>
<organism evidence="3 4">
    <name type="scientific">Alcanivorax quisquiliarum</name>
    <dbReference type="NCBI Taxonomy" id="2933565"/>
    <lineage>
        <taxon>Bacteria</taxon>
        <taxon>Pseudomonadati</taxon>
        <taxon>Pseudomonadota</taxon>
        <taxon>Gammaproteobacteria</taxon>
        <taxon>Oceanospirillales</taxon>
        <taxon>Alcanivoracaceae</taxon>
        <taxon>Alcanivorax</taxon>
    </lineage>
</organism>
<evidence type="ECO:0000256" key="2">
    <source>
        <dbReference type="SAM" id="Phobius"/>
    </source>
</evidence>
<keyword evidence="2" id="KW-0812">Transmembrane</keyword>
<gene>
    <name evidence="3" type="ORF">MU846_10485</name>
</gene>
<dbReference type="RefSeq" id="WP_246952461.1">
    <property type="nucleotide sequence ID" value="NZ_JALKII010000006.1"/>
</dbReference>
<keyword evidence="4" id="KW-1185">Reference proteome</keyword>
<protein>
    <submittedName>
        <fullName evidence="3">Uncharacterized protein</fullName>
    </submittedName>
</protein>
<dbReference type="Proteomes" id="UP001165524">
    <property type="component" value="Unassembled WGS sequence"/>
</dbReference>
<feature type="transmembrane region" description="Helical" evidence="2">
    <location>
        <begin position="39"/>
        <end position="60"/>
    </location>
</feature>
<proteinExistence type="predicted"/>
<evidence type="ECO:0000313" key="4">
    <source>
        <dbReference type="Proteomes" id="UP001165524"/>
    </source>
</evidence>
<evidence type="ECO:0000256" key="1">
    <source>
        <dbReference type="SAM" id="MobiDB-lite"/>
    </source>
</evidence>
<sequence length="84" mass="8919">MMITLFQNRLAYLSLSLVLLVAAFPLISAGTVHGPESLWWLGLLALTCGGLIPPVQRLVWGPPKPPAASAPATDESTPVKGDRQ</sequence>
<reference evidence="3" key="1">
    <citation type="submission" date="2022-04" db="EMBL/GenBank/DDBJ databases">
        <title>Alcanivorax sp. CY1518 draft genome sequence.</title>
        <authorList>
            <person name="Zhao G."/>
            <person name="An M."/>
        </authorList>
    </citation>
    <scope>NUCLEOTIDE SEQUENCE</scope>
    <source>
        <strain evidence="3">CY1518</strain>
    </source>
</reference>
<dbReference type="EMBL" id="JALKII010000006">
    <property type="protein sequence ID" value="MCK0538137.1"/>
    <property type="molecule type" value="Genomic_DNA"/>
</dbReference>